<sequence>MFSNKGQNLRQLGSKAEPVCLRQMVHAPEGRRAQETPPTRSPVEVRAACLTLRQPGPEAEPARIRQPIPEARAMRRKDVGPTRHPRPGVPRR</sequence>
<dbReference type="EMBL" id="CM056820">
    <property type="protein sequence ID" value="KAJ8615079.1"/>
    <property type="molecule type" value="Genomic_DNA"/>
</dbReference>
<comment type="caution">
    <text evidence="1">The sequence shown here is derived from an EMBL/GenBank/DDBJ whole genome shotgun (WGS) entry which is preliminary data.</text>
</comment>
<keyword evidence="2" id="KW-1185">Reference proteome</keyword>
<gene>
    <name evidence="1" type="ORF">MRB53_034451</name>
</gene>
<dbReference type="Proteomes" id="UP001234297">
    <property type="component" value="Chromosome 12"/>
</dbReference>
<protein>
    <submittedName>
        <fullName evidence="1">Uncharacterized protein</fullName>
    </submittedName>
</protein>
<evidence type="ECO:0000313" key="2">
    <source>
        <dbReference type="Proteomes" id="UP001234297"/>
    </source>
</evidence>
<accession>A0ACC2K1X9</accession>
<organism evidence="1 2">
    <name type="scientific">Persea americana</name>
    <name type="common">Avocado</name>
    <dbReference type="NCBI Taxonomy" id="3435"/>
    <lineage>
        <taxon>Eukaryota</taxon>
        <taxon>Viridiplantae</taxon>
        <taxon>Streptophyta</taxon>
        <taxon>Embryophyta</taxon>
        <taxon>Tracheophyta</taxon>
        <taxon>Spermatophyta</taxon>
        <taxon>Magnoliopsida</taxon>
        <taxon>Magnoliidae</taxon>
        <taxon>Laurales</taxon>
        <taxon>Lauraceae</taxon>
        <taxon>Persea</taxon>
    </lineage>
</organism>
<name>A0ACC2K1X9_PERAE</name>
<reference evidence="1 2" key="1">
    <citation type="journal article" date="2022" name="Hortic Res">
        <title>A haplotype resolved chromosomal level avocado genome allows analysis of novel avocado genes.</title>
        <authorList>
            <person name="Nath O."/>
            <person name="Fletcher S.J."/>
            <person name="Hayward A."/>
            <person name="Shaw L.M."/>
            <person name="Masouleh A.K."/>
            <person name="Furtado A."/>
            <person name="Henry R.J."/>
            <person name="Mitter N."/>
        </authorList>
    </citation>
    <scope>NUCLEOTIDE SEQUENCE [LARGE SCALE GENOMIC DNA]</scope>
    <source>
        <strain evidence="2">cv. Hass</strain>
    </source>
</reference>
<proteinExistence type="predicted"/>
<evidence type="ECO:0000313" key="1">
    <source>
        <dbReference type="EMBL" id="KAJ8615079.1"/>
    </source>
</evidence>